<feature type="transmembrane region" description="Helical" evidence="1">
    <location>
        <begin position="166"/>
        <end position="188"/>
    </location>
</feature>
<feature type="transmembrane region" description="Helical" evidence="1">
    <location>
        <begin position="38"/>
        <end position="54"/>
    </location>
</feature>
<keyword evidence="1" id="KW-0812">Transmembrane</keyword>
<evidence type="ECO:0000313" key="3">
    <source>
        <dbReference type="Proteomes" id="UP000095431"/>
    </source>
</evidence>
<dbReference type="RefSeq" id="WP_055053340.1">
    <property type="nucleotide sequence ID" value="NZ_AP031426.1"/>
</dbReference>
<gene>
    <name evidence="2" type="ORF">ERS852478_00944</name>
</gene>
<dbReference type="EMBL" id="CYZN01000005">
    <property type="protein sequence ID" value="CUN73913.1"/>
    <property type="molecule type" value="Genomic_DNA"/>
</dbReference>
<organism evidence="2 3">
    <name type="scientific">Blautia wexlerae</name>
    <dbReference type="NCBI Taxonomy" id="418240"/>
    <lineage>
        <taxon>Bacteria</taxon>
        <taxon>Bacillati</taxon>
        <taxon>Bacillota</taxon>
        <taxon>Clostridia</taxon>
        <taxon>Lachnospirales</taxon>
        <taxon>Lachnospiraceae</taxon>
        <taxon>Blautia</taxon>
    </lineage>
</organism>
<accession>A0A173ZDP7</accession>
<feature type="transmembrane region" description="Helical" evidence="1">
    <location>
        <begin position="135"/>
        <end position="154"/>
    </location>
</feature>
<dbReference type="eggNOG" id="ENOG5033SA8">
    <property type="taxonomic scope" value="Bacteria"/>
</dbReference>
<reference evidence="2 3" key="1">
    <citation type="submission" date="2015-09" db="EMBL/GenBank/DDBJ databases">
        <authorList>
            <consortium name="Pathogen Informatics"/>
        </authorList>
    </citation>
    <scope>NUCLEOTIDE SEQUENCE [LARGE SCALE GENOMIC DNA]</scope>
    <source>
        <strain evidence="2 3">2789STDY5834863</strain>
    </source>
</reference>
<protein>
    <recommendedName>
        <fullName evidence="4">SpoOB alpha-helical domain-containing protein</fullName>
    </recommendedName>
</protein>
<feature type="transmembrane region" description="Helical" evidence="1">
    <location>
        <begin position="6"/>
        <end position="26"/>
    </location>
</feature>
<dbReference type="AlphaFoldDB" id="A0A173ZDP7"/>
<sequence length="310" mass="36270">MSSHMINLFLCILSSLYLCFGLLYFCCRILPSKHKISLPLFLCLSVFMALLFWIKRESQHNGITIVFQLTTFLVTLFLFQASFMKKLAVYFIFQLLIICPEILCTSVFIALHNLFIPTDTYTPHNLISSCSPAEYFVIELSNILLGLFLLWKISEILRQCIDYLKILTFLQLLLPLIAPVFLNVIISLQKKPEAVLALSIIYWIICIGSYLLFLRAVRSLAQQHREYLQKKMEIKLMKKQINDSVQLSNEYASLRKWNHDIENHIMSVMYLMDMKKYEEAETYTASVLSRINCRPQEKQPEEDCSHEKEH</sequence>
<evidence type="ECO:0000256" key="1">
    <source>
        <dbReference type="SAM" id="Phobius"/>
    </source>
</evidence>
<proteinExistence type="predicted"/>
<evidence type="ECO:0008006" key="4">
    <source>
        <dbReference type="Google" id="ProtNLM"/>
    </source>
</evidence>
<feature type="transmembrane region" description="Helical" evidence="1">
    <location>
        <begin position="60"/>
        <end position="79"/>
    </location>
</feature>
<dbReference type="Proteomes" id="UP000095431">
    <property type="component" value="Unassembled WGS sequence"/>
</dbReference>
<evidence type="ECO:0000313" key="2">
    <source>
        <dbReference type="EMBL" id="CUN73913.1"/>
    </source>
</evidence>
<feature type="transmembrane region" description="Helical" evidence="1">
    <location>
        <begin position="91"/>
        <end position="115"/>
    </location>
</feature>
<name>A0A173ZDP7_9FIRM</name>
<keyword evidence="1" id="KW-1133">Transmembrane helix</keyword>
<feature type="transmembrane region" description="Helical" evidence="1">
    <location>
        <begin position="194"/>
        <end position="214"/>
    </location>
</feature>
<keyword evidence="1" id="KW-0472">Membrane</keyword>